<dbReference type="SUPFAM" id="SSF52540">
    <property type="entry name" value="P-loop containing nucleoside triphosphate hydrolases"/>
    <property type="match status" value="1"/>
</dbReference>
<sequence length="126" mass="13402">MKRTPISKLFILASRFVRRETSPCSAYLPEVIDTVLADLSSRFDRMLVDGPPVLATADTGLLAGAVQATVLVVRAGRTTVDELNDALTALRAAGAQIAGTVLTDARVPRHTRAAARIYRAKVSGTP</sequence>
<evidence type="ECO:0000313" key="1">
    <source>
        <dbReference type="EMBL" id="BCI85918.1"/>
    </source>
</evidence>
<dbReference type="EMBL" id="AP023343">
    <property type="protein sequence ID" value="BCI85918.1"/>
    <property type="molecule type" value="Genomic_DNA"/>
</dbReference>
<dbReference type="InterPro" id="IPR027417">
    <property type="entry name" value="P-loop_NTPase"/>
</dbReference>
<dbReference type="Proteomes" id="UP000516380">
    <property type="component" value="Chromosome"/>
</dbReference>
<dbReference type="PANTHER" id="PTHR32309">
    <property type="entry name" value="TYROSINE-PROTEIN KINASE"/>
    <property type="match status" value="1"/>
</dbReference>
<dbReference type="InterPro" id="IPR050445">
    <property type="entry name" value="Bact_polysacc_biosynth/exp"/>
</dbReference>
<organism evidence="1 2">
    <name type="scientific">Mycobacterium kansasii</name>
    <dbReference type="NCBI Taxonomy" id="1768"/>
    <lineage>
        <taxon>Bacteria</taxon>
        <taxon>Bacillati</taxon>
        <taxon>Actinomycetota</taxon>
        <taxon>Actinomycetes</taxon>
        <taxon>Mycobacteriales</taxon>
        <taxon>Mycobacteriaceae</taxon>
        <taxon>Mycobacterium</taxon>
    </lineage>
</organism>
<dbReference type="Gene3D" id="3.40.50.300">
    <property type="entry name" value="P-loop containing nucleotide triphosphate hydrolases"/>
    <property type="match status" value="1"/>
</dbReference>
<accession>A0A7G1IBT3</accession>
<proteinExistence type="predicted"/>
<evidence type="ECO:0008006" key="3">
    <source>
        <dbReference type="Google" id="ProtNLM"/>
    </source>
</evidence>
<evidence type="ECO:0000313" key="2">
    <source>
        <dbReference type="Proteomes" id="UP000516380"/>
    </source>
</evidence>
<gene>
    <name evidence="1" type="ORF">NIIDMKKI_11240</name>
</gene>
<keyword evidence="2" id="KW-1185">Reference proteome</keyword>
<reference evidence="1 2" key="1">
    <citation type="submission" date="2020-07" db="EMBL/GenBank/DDBJ databases">
        <title>Mycobacterium kansasii (former subtype) with zoonotic potential isolated from diseased indoor pet cat, Japan.</title>
        <authorList>
            <person name="Fukano H."/>
            <person name="Terazono T."/>
            <person name="Hoshino Y."/>
        </authorList>
    </citation>
    <scope>NUCLEOTIDE SEQUENCE [LARGE SCALE GENOMIC DNA]</scope>
    <source>
        <strain evidence="1 2">Kuro-I</strain>
    </source>
</reference>
<dbReference type="AlphaFoldDB" id="A0A7G1IBT3"/>
<protein>
    <recommendedName>
        <fullName evidence="3">CobQ/CobB/MinD/ParA nucleotide binding domain protein</fullName>
    </recommendedName>
</protein>
<name>A0A7G1IBT3_MYCKA</name>
<dbReference type="PANTHER" id="PTHR32309:SF31">
    <property type="entry name" value="CAPSULAR EXOPOLYSACCHARIDE FAMILY"/>
    <property type="match status" value="1"/>
</dbReference>